<dbReference type="AlphaFoldDB" id="A0A1H0XGN3"/>
<dbReference type="PROSITE" id="PS50943">
    <property type="entry name" value="HTH_CROC1"/>
    <property type="match status" value="1"/>
</dbReference>
<dbReference type="Gene3D" id="1.10.260.40">
    <property type="entry name" value="lambda repressor-like DNA-binding domains"/>
    <property type="match status" value="1"/>
</dbReference>
<dbReference type="OrthoDB" id="6240846at2"/>
<name>A0A1H0XGN3_9GAMM</name>
<dbReference type="SUPFAM" id="SSF47413">
    <property type="entry name" value="lambda repressor-like DNA-binding domains"/>
    <property type="match status" value="1"/>
</dbReference>
<dbReference type="CDD" id="cd00093">
    <property type="entry name" value="HTH_XRE"/>
    <property type="match status" value="1"/>
</dbReference>
<proteinExistence type="predicted"/>
<evidence type="ECO:0000313" key="3">
    <source>
        <dbReference type="Proteomes" id="UP000199460"/>
    </source>
</evidence>
<dbReference type="InterPro" id="IPR010982">
    <property type="entry name" value="Lambda_DNA-bd_dom_sf"/>
</dbReference>
<keyword evidence="3" id="KW-1185">Reference proteome</keyword>
<protein>
    <submittedName>
        <fullName evidence="2">Helix-turn-helix</fullName>
    </submittedName>
</protein>
<dbReference type="GO" id="GO:0003677">
    <property type="term" value="F:DNA binding"/>
    <property type="evidence" value="ECO:0007669"/>
    <property type="project" value="InterPro"/>
</dbReference>
<evidence type="ECO:0000313" key="2">
    <source>
        <dbReference type="EMBL" id="SDQ01955.1"/>
    </source>
</evidence>
<feature type="domain" description="HTH cro/C1-type" evidence="1">
    <location>
        <begin position="28"/>
        <end position="83"/>
    </location>
</feature>
<dbReference type="RefSeq" id="WP_090434001.1">
    <property type="nucleotide sequence ID" value="NZ_FNJJ01000015.1"/>
</dbReference>
<dbReference type="GeneID" id="300933780"/>
<gene>
    <name evidence="2" type="ORF">SAMN05216213_115148</name>
</gene>
<dbReference type="Proteomes" id="UP000199460">
    <property type="component" value="Unassembled WGS sequence"/>
</dbReference>
<sequence>MNILERNRVLNELQQQLASGEITMGAAVRRLRKEVTGLQQARFAQMCKLSVRALRQLELDEGNPTLQTLNSVFNPFGMQVGIVPKVPRSNGR</sequence>
<dbReference type="EMBL" id="FNJJ01000015">
    <property type="protein sequence ID" value="SDQ01955.1"/>
    <property type="molecule type" value="Genomic_DNA"/>
</dbReference>
<accession>A0A1H0XGN3</accession>
<evidence type="ECO:0000259" key="1">
    <source>
        <dbReference type="PROSITE" id="PS50943"/>
    </source>
</evidence>
<reference evidence="3" key="1">
    <citation type="submission" date="2016-10" db="EMBL/GenBank/DDBJ databases">
        <authorList>
            <person name="Varghese N."/>
            <person name="Submissions S."/>
        </authorList>
    </citation>
    <scope>NUCLEOTIDE SEQUENCE [LARGE SCALE GENOMIC DNA]</scope>
    <source>
        <strain evidence="3">JCM 18416</strain>
    </source>
</reference>
<dbReference type="InterPro" id="IPR001387">
    <property type="entry name" value="Cro/C1-type_HTH"/>
</dbReference>
<organism evidence="2 3">
    <name type="scientific">Ectopseudomonas guguanensis</name>
    <dbReference type="NCBI Taxonomy" id="1198456"/>
    <lineage>
        <taxon>Bacteria</taxon>
        <taxon>Pseudomonadati</taxon>
        <taxon>Pseudomonadota</taxon>
        <taxon>Gammaproteobacteria</taxon>
        <taxon>Pseudomonadales</taxon>
        <taxon>Pseudomonadaceae</taxon>
        <taxon>Ectopseudomonas</taxon>
    </lineage>
</organism>